<dbReference type="GeneID" id="63838626"/>
<evidence type="ECO:0008006" key="5">
    <source>
        <dbReference type="Google" id="ProtNLM"/>
    </source>
</evidence>
<proteinExistence type="predicted"/>
<name>A0A9P4Y0N9_CRYP1</name>
<protein>
    <recommendedName>
        <fullName evidence="5">Secreted protein</fullName>
    </recommendedName>
</protein>
<evidence type="ECO:0000313" key="4">
    <source>
        <dbReference type="Proteomes" id="UP000803844"/>
    </source>
</evidence>
<sequence length="109" mass="11938">MWGAIQTSLAVIIVSLMAFPQLFAAAKKTQPTWPRQPPFYNGLGERVGGARRDKINVYDLTLVTTTDETNRSSRAENIMEEVDDRSEEQAQVGEASSGRVGLGSGHRSD</sequence>
<organism evidence="3 4">
    <name type="scientific">Cryphonectria parasitica (strain ATCC 38755 / EP155)</name>
    <dbReference type="NCBI Taxonomy" id="660469"/>
    <lineage>
        <taxon>Eukaryota</taxon>
        <taxon>Fungi</taxon>
        <taxon>Dikarya</taxon>
        <taxon>Ascomycota</taxon>
        <taxon>Pezizomycotina</taxon>
        <taxon>Sordariomycetes</taxon>
        <taxon>Sordariomycetidae</taxon>
        <taxon>Diaporthales</taxon>
        <taxon>Cryphonectriaceae</taxon>
        <taxon>Cryphonectria-Endothia species complex</taxon>
        <taxon>Cryphonectria</taxon>
    </lineage>
</organism>
<feature type="compositionally biased region" description="Gly residues" evidence="1">
    <location>
        <begin position="100"/>
        <end position="109"/>
    </location>
</feature>
<dbReference type="EMBL" id="MU032348">
    <property type="protein sequence ID" value="KAF3764230.1"/>
    <property type="molecule type" value="Genomic_DNA"/>
</dbReference>
<evidence type="ECO:0000256" key="1">
    <source>
        <dbReference type="SAM" id="MobiDB-lite"/>
    </source>
</evidence>
<comment type="caution">
    <text evidence="3">The sequence shown here is derived from an EMBL/GenBank/DDBJ whole genome shotgun (WGS) entry which is preliminary data.</text>
</comment>
<feature type="region of interest" description="Disordered" evidence="1">
    <location>
        <begin position="68"/>
        <end position="109"/>
    </location>
</feature>
<evidence type="ECO:0000256" key="2">
    <source>
        <dbReference type="SAM" id="SignalP"/>
    </source>
</evidence>
<accession>A0A9P4Y0N9</accession>
<feature type="chain" id="PRO_5040505624" description="Secreted protein" evidence="2">
    <location>
        <begin position="26"/>
        <end position="109"/>
    </location>
</feature>
<dbReference type="AlphaFoldDB" id="A0A9P4Y0N9"/>
<gene>
    <name evidence="3" type="ORF">M406DRAFT_339892</name>
</gene>
<keyword evidence="4" id="KW-1185">Reference proteome</keyword>
<dbReference type="RefSeq" id="XP_040775191.1">
    <property type="nucleotide sequence ID" value="XM_040921497.1"/>
</dbReference>
<dbReference type="Proteomes" id="UP000803844">
    <property type="component" value="Unassembled WGS sequence"/>
</dbReference>
<feature type="signal peptide" evidence="2">
    <location>
        <begin position="1"/>
        <end position="25"/>
    </location>
</feature>
<reference evidence="3" key="1">
    <citation type="journal article" date="2020" name="Phytopathology">
        <title>Genome sequence of the chestnut blight fungus Cryphonectria parasitica EP155: A fundamental resource for an archetypical invasive plant pathogen.</title>
        <authorList>
            <person name="Crouch J.A."/>
            <person name="Dawe A."/>
            <person name="Aerts A."/>
            <person name="Barry K."/>
            <person name="Churchill A.C.L."/>
            <person name="Grimwood J."/>
            <person name="Hillman B."/>
            <person name="Milgroom M.G."/>
            <person name="Pangilinan J."/>
            <person name="Smith M."/>
            <person name="Salamov A."/>
            <person name="Schmutz J."/>
            <person name="Yadav J."/>
            <person name="Grigoriev I.V."/>
            <person name="Nuss D."/>
        </authorList>
    </citation>
    <scope>NUCLEOTIDE SEQUENCE</scope>
    <source>
        <strain evidence="3">EP155</strain>
    </source>
</reference>
<evidence type="ECO:0000313" key="3">
    <source>
        <dbReference type="EMBL" id="KAF3764230.1"/>
    </source>
</evidence>
<keyword evidence="2" id="KW-0732">Signal</keyword>